<evidence type="ECO:0000259" key="7">
    <source>
        <dbReference type="Pfam" id="PF17389"/>
    </source>
</evidence>
<feature type="domain" description="Alpha-L-rhamnosidase six-hairpin glycosidase" evidence="7">
    <location>
        <begin position="493"/>
        <end position="827"/>
    </location>
</feature>
<evidence type="ECO:0000256" key="1">
    <source>
        <dbReference type="ARBA" id="ARBA00001445"/>
    </source>
</evidence>
<feature type="domain" description="Alpha-L-rhamnosidase concanavalin-like" evidence="5">
    <location>
        <begin position="388"/>
        <end position="488"/>
    </location>
</feature>
<comment type="caution">
    <text evidence="9">The sequence shown here is derived from an EMBL/GenBank/DDBJ whole genome shotgun (WGS) entry which is preliminary data.</text>
</comment>
<feature type="domain" description="Bacterial alpha-L-rhamnosidase N-terminal" evidence="6">
    <location>
        <begin position="211"/>
        <end position="378"/>
    </location>
</feature>
<keyword evidence="4" id="KW-0732">Signal</keyword>
<dbReference type="Pfam" id="PF08531">
    <property type="entry name" value="Bac_rhamnosid_N"/>
    <property type="match status" value="1"/>
</dbReference>
<dbReference type="InterPro" id="IPR035396">
    <property type="entry name" value="Bac_rhamnosid6H"/>
</dbReference>
<dbReference type="Gene3D" id="1.50.10.10">
    <property type="match status" value="1"/>
</dbReference>
<evidence type="ECO:0000256" key="2">
    <source>
        <dbReference type="ARBA" id="ARBA00012652"/>
    </source>
</evidence>
<dbReference type="Gene3D" id="2.60.420.10">
    <property type="entry name" value="Maltose phosphorylase, domain 3"/>
    <property type="match status" value="1"/>
</dbReference>
<dbReference type="InterPro" id="IPR008902">
    <property type="entry name" value="Rhamnosid_concanavalin"/>
</dbReference>
<dbReference type="InterPro" id="IPR012341">
    <property type="entry name" value="6hp_glycosidase-like_sf"/>
</dbReference>
<evidence type="ECO:0000259" key="5">
    <source>
        <dbReference type="Pfam" id="PF05592"/>
    </source>
</evidence>
<dbReference type="EMBL" id="BAAAHK010000017">
    <property type="protein sequence ID" value="GAA0955244.1"/>
    <property type="molecule type" value="Genomic_DNA"/>
</dbReference>
<keyword evidence="10" id="KW-1185">Reference proteome</keyword>
<name>A0ABN1RDC6_9ACTN</name>
<dbReference type="SUPFAM" id="SSF48208">
    <property type="entry name" value="Six-hairpin glycosidases"/>
    <property type="match status" value="1"/>
</dbReference>
<dbReference type="Pfam" id="PF17389">
    <property type="entry name" value="Bac_rhamnosid6H"/>
    <property type="match status" value="1"/>
</dbReference>
<dbReference type="Pfam" id="PF17390">
    <property type="entry name" value="Bac_rhamnosid_C"/>
    <property type="match status" value="1"/>
</dbReference>
<feature type="chain" id="PRO_5046647207" description="alpha-L-rhamnosidase" evidence="4">
    <location>
        <begin position="19"/>
        <end position="911"/>
    </location>
</feature>
<dbReference type="InterPro" id="IPR035398">
    <property type="entry name" value="Bac_rhamnosid_C"/>
</dbReference>
<sequence length="911" mass="98510">MALAAALVAVSPVPMAEAAAADWQGAQWISPDTADSKTWDDFVLDVDFTIEAAAASVVFRAKDTGSFYLWQINAALTPGKVLLRPHAKVDGRFSTLAEIDLGPFDLGARHHLKVRAEGATITTWIDGTQVSQLTDTALSKGTVGFRSSTSGGVQERAAYDNLAIHSLAGDELYRDSYDTEPGGQLEPTGDPTLIQREPDAPMLRREFALGKPIASARADVYGLGFYELHLNGNKVGDHVLTPASSQYGERNLYDSYDVTAALRRGANAVGVWLGNGYGANYNPYGFRWLGPKQAIVLIDVTYTDGTHQAITSDPSWKWSTGAIVGNDIYGGEKYDARLNQPGWDKPGFDDSRWLPTKAVAAPSPNLSPNTMPAIRVVQTLRPAKLTQPKPGVYIYDLGQNIAGWPRLSSVRGPRGTTIKLRTAEELGKDGLLDTFTNRNAAATDTYILSGQSPETYEPRFTYHGFRYVELTGYPGRPTLDTLQGRVVHADVESTGSFDSDNELLNQIWRNNRWSILNNSMSLPTDTPVRDERTPPTMDVQAYRDAAVREFGMNSFYAKYLRDLPPGTALPSDAAKAQYPDMAGGQISLAWTLYEQYGDRATLAETYPKMKAFVDRNATDVPSHIWPADQGFGDWCPPDHGPEANDGMGSPSAGDCFSEVSLVNTALSYQQAVDVAKAAQVVGTATEVSHYTELADSIRQAFNEHFLSADGTTYGSGRQTTSVLPLAFGMVPAANVKAVGEQLVATILSKDKGHLDTGIFGTRYLVDALAKIGRIDVAMTILDQRTYPSFGFEIAHGATTSWEQWLYSSGMETHDHAMFAGINASLYTEFAGIKPSSPGYRTVTIAPQIPPRLGTVSASLETVSGRIASRWTQTAAGIRLAVTIPAGVTATVVLGGITHTVGAGHWTFSTKT</sequence>
<keyword evidence="3" id="KW-0378">Hydrolase</keyword>
<dbReference type="EC" id="3.2.1.40" evidence="2"/>
<dbReference type="PIRSF" id="PIRSF010631">
    <property type="entry name" value="A-rhamnsds"/>
    <property type="match status" value="1"/>
</dbReference>
<evidence type="ECO:0000313" key="9">
    <source>
        <dbReference type="EMBL" id="GAA0955244.1"/>
    </source>
</evidence>
<dbReference type="Proteomes" id="UP001500542">
    <property type="component" value="Unassembled WGS sequence"/>
</dbReference>
<dbReference type="PANTHER" id="PTHR33307">
    <property type="entry name" value="ALPHA-RHAMNOSIDASE (EUROFUNG)"/>
    <property type="match status" value="1"/>
</dbReference>
<dbReference type="InterPro" id="IPR008928">
    <property type="entry name" value="6-hairpin_glycosidase_sf"/>
</dbReference>
<evidence type="ECO:0000256" key="4">
    <source>
        <dbReference type="SAM" id="SignalP"/>
    </source>
</evidence>
<comment type="catalytic activity">
    <reaction evidence="1">
        <text>Hydrolysis of terminal non-reducing alpha-L-rhamnose residues in alpha-L-rhamnosides.</text>
        <dbReference type="EC" id="3.2.1.40"/>
    </reaction>
</comment>
<evidence type="ECO:0000259" key="6">
    <source>
        <dbReference type="Pfam" id="PF08531"/>
    </source>
</evidence>
<feature type="domain" description="Alpha-L-rhamnosidase C-terminal" evidence="8">
    <location>
        <begin position="831"/>
        <end position="898"/>
    </location>
</feature>
<reference evidence="9 10" key="1">
    <citation type="journal article" date="2019" name="Int. J. Syst. Evol. Microbiol.">
        <title>The Global Catalogue of Microorganisms (GCM) 10K type strain sequencing project: providing services to taxonomists for standard genome sequencing and annotation.</title>
        <authorList>
            <consortium name="The Broad Institute Genomics Platform"/>
            <consortium name="The Broad Institute Genome Sequencing Center for Infectious Disease"/>
            <person name="Wu L."/>
            <person name="Ma J."/>
        </authorList>
    </citation>
    <scope>NUCLEOTIDE SEQUENCE [LARGE SCALE GENOMIC DNA]</scope>
    <source>
        <strain evidence="9 10">JCM 10977</strain>
    </source>
</reference>
<proteinExistence type="predicted"/>
<organism evidence="9 10">
    <name type="scientific">Kribbella koreensis</name>
    <dbReference type="NCBI Taxonomy" id="57909"/>
    <lineage>
        <taxon>Bacteria</taxon>
        <taxon>Bacillati</taxon>
        <taxon>Actinomycetota</taxon>
        <taxon>Actinomycetes</taxon>
        <taxon>Propionibacteriales</taxon>
        <taxon>Kribbellaceae</taxon>
        <taxon>Kribbella</taxon>
    </lineage>
</organism>
<evidence type="ECO:0000259" key="8">
    <source>
        <dbReference type="Pfam" id="PF17390"/>
    </source>
</evidence>
<accession>A0ABN1RDC6</accession>
<protein>
    <recommendedName>
        <fullName evidence="2">alpha-L-rhamnosidase</fullName>
        <ecNumber evidence="2">3.2.1.40</ecNumber>
    </recommendedName>
</protein>
<gene>
    <name evidence="9" type="ORF">GCM10009554_62570</name>
</gene>
<dbReference type="Gene3D" id="2.60.120.260">
    <property type="entry name" value="Galactose-binding domain-like"/>
    <property type="match status" value="2"/>
</dbReference>
<dbReference type="Pfam" id="PF05592">
    <property type="entry name" value="Bac_rhamnosid"/>
    <property type="match status" value="1"/>
</dbReference>
<dbReference type="Gene3D" id="2.60.120.560">
    <property type="entry name" value="Exo-inulinase, domain 1"/>
    <property type="match status" value="1"/>
</dbReference>
<dbReference type="InterPro" id="IPR016007">
    <property type="entry name" value="Alpha_rhamnosid"/>
</dbReference>
<dbReference type="PANTHER" id="PTHR33307:SF6">
    <property type="entry name" value="ALPHA-RHAMNOSIDASE (EUROFUNG)-RELATED"/>
    <property type="match status" value="1"/>
</dbReference>
<feature type="signal peptide" evidence="4">
    <location>
        <begin position="1"/>
        <end position="18"/>
    </location>
</feature>
<evidence type="ECO:0000313" key="10">
    <source>
        <dbReference type="Proteomes" id="UP001500542"/>
    </source>
</evidence>
<evidence type="ECO:0000256" key="3">
    <source>
        <dbReference type="ARBA" id="ARBA00022801"/>
    </source>
</evidence>
<dbReference type="InterPro" id="IPR013737">
    <property type="entry name" value="Bac_rhamnosid_N"/>
</dbReference>